<keyword evidence="5 8" id="KW-0808">Transferase</keyword>
<evidence type="ECO:0000256" key="4">
    <source>
        <dbReference type="ARBA" id="ARBA00019077"/>
    </source>
</evidence>
<organism evidence="10 11">
    <name type="scientific">Limimaricola cinnabarinus LL-001</name>
    <dbReference type="NCBI Taxonomy" id="1337093"/>
    <lineage>
        <taxon>Bacteria</taxon>
        <taxon>Pseudomonadati</taxon>
        <taxon>Pseudomonadota</taxon>
        <taxon>Alphaproteobacteria</taxon>
        <taxon>Rhodobacterales</taxon>
        <taxon>Paracoccaceae</taxon>
        <taxon>Limimaricola</taxon>
    </lineage>
</organism>
<dbReference type="PANTHER" id="PTHR42755">
    <property type="entry name" value="3-DEOXY-MANNO-OCTULOSONATE CYTIDYLYLTRANSFERASE"/>
    <property type="match status" value="1"/>
</dbReference>
<evidence type="ECO:0000259" key="9">
    <source>
        <dbReference type="Pfam" id="PF04413"/>
    </source>
</evidence>
<dbReference type="GO" id="GO:0009244">
    <property type="term" value="P:lipopolysaccharide core region biosynthetic process"/>
    <property type="evidence" value="ECO:0007669"/>
    <property type="project" value="UniProtKB-UniRule"/>
</dbReference>
<dbReference type="GO" id="GO:0005886">
    <property type="term" value="C:plasma membrane"/>
    <property type="evidence" value="ECO:0007669"/>
    <property type="project" value="UniProtKB-SubCell"/>
</dbReference>
<dbReference type="eggNOG" id="COG1519">
    <property type="taxonomic scope" value="Bacteria"/>
</dbReference>
<evidence type="ECO:0000256" key="3">
    <source>
        <dbReference type="ARBA" id="ARBA00012621"/>
    </source>
</evidence>
<evidence type="ECO:0000256" key="8">
    <source>
        <dbReference type="RuleBase" id="RU365103"/>
    </source>
</evidence>
<keyword evidence="8" id="KW-0472">Membrane</keyword>
<dbReference type="UniPathway" id="UPA00958"/>
<evidence type="ECO:0000313" key="10">
    <source>
        <dbReference type="EMBL" id="GAD56508.1"/>
    </source>
</evidence>
<dbReference type="InterPro" id="IPR007507">
    <property type="entry name" value="Glycos_transf_N"/>
</dbReference>
<comment type="similarity">
    <text evidence="8">Belongs to the glycosyltransferase group 1 family.</text>
</comment>
<dbReference type="EC" id="2.4.99.12" evidence="3 8"/>
<dbReference type="Gene3D" id="3.40.50.11720">
    <property type="entry name" value="3-Deoxy-D-manno-octulosonic-acid transferase, N-terminal domain"/>
    <property type="match status" value="1"/>
</dbReference>
<dbReference type="Proteomes" id="UP000016566">
    <property type="component" value="Unassembled WGS sequence"/>
</dbReference>
<evidence type="ECO:0000256" key="6">
    <source>
        <dbReference type="ARBA" id="ARBA00031445"/>
    </source>
</evidence>
<dbReference type="EMBL" id="BATB01000039">
    <property type="protein sequence ID" value="GAD56508.1"/>
    <property type="molecule type" value="Genomic_DNA"/>
</dbReference>
<reference evidence="10" key="1">
    <citation type="journal article" date="2013" name="Genome Announc.">
        <title>Draft Genome Sequence of Loktanella cinnabarina LL-001T, Isolated from Deep-Sea Floor Sediment.</title>
        <authorList>
            <person name="Nishi S."/>
            <person name="Tsubouchi T."/>
            <person name="Takaki Y."/>
            <person name="Koyanagi R."/>
            <person name="Satoh N."/>
            <person name="Maruyama T."/>
            <person name="Hatada Y."/>
        </authorList>
    </citation>
    <scope>NUCLEOTIDE SEQUENCE [LARGE SCALE GENOMIC DNA]</scope>
    <source>
        <strain evidence="10">LL-001</strain>
    </source>
</reference>
<comment type="pathway">
    <text evidence="2 8">Bacterial outer membrane biogenesis; LPS core biosynthesis.</text>
</comment>
<protein>
    <recommendedName>
        <fullName evidence="4 8">3-deoxy-D-manno-octulosonic acid transferase</fullName>
        <shortName evidence="8">Kdo transferase</shortName>
        <ecNumber evidence="3 8">2.4.99.12</ecNumber>
    </recommendedName>
    <alternativeName>
        <fullName evidence="6 8">Lipid IV(A) 3-deoxy-D-manno-octulosonic acid transferase</fullName>
    </alternativeName>
</protein>
<evidence type="ECO:0000256" key="1">
    <source>
        <dbReference type="ARBA" id="ARBA00003394"/>
    </source>
</evidence>
<dbReference type="GO" id="GO:0009245">
    <property type="term" value="P:lipid A biosynthetic process"/>
    <property type="evidence" value="ECO:0007669"/>
    <property type="project" value="TreeGrafter"/>
</dbReference>
<evidence type="ECO:0000256" key="5">
    <source>
        <dbReference type="ARBA" id="ARBA00022679"/>
    </source>
</evidence>
<comment type="catalytic activity">
    <reaction evidence="7 8">
        <text>lipid IVA (E. coli) + CMP-3-deoxy-beta-D-manno-octulosonate = alpha-Kdo-(2-&gt;6)-lipid IVA (E. coli) + CMP + H(+)</text>
        <dbReference type="Rhea" id="RHEA:28066"/>
        <dbReference type="ChEBI" id="CHEBI:15378"/>
        <dbReference type="ChEBI" id="CHEBI:58603"/>
        <dbReference type="ChEBI" id="CHEBI:60364"/>
        <dbReference type="ChEBI" id="CHEBI:60377"/>
        <dbReference type="ChEBI" id="CHEBI:85987"/>
        <dbReference type="EC" id="2.4.99.12"/>
    </reaction>
</comment>
<dbReference type="STRING" id="1337093.MBELCI_2560"/>
<evidence type="ECO:0000313" key="11">
    <source>
        <dbReference type="Proteomes" id="UP000016566"/>
    </source>
</evidence>
<dbReference type="OrthoDB" id="9789797at2"/>
<dbReference type="InterPro" id="IPR039901">
    <property type="entry name" value="Kdotransferase"/>
</dbReference>
<proteinExistence type="inferred from homology"/>
<keyword evidence="8" id="KW-0448">Lipopolysaccharide biosynthesis</keyword>
<dbReference type="Gene3D" id="3.40.50.2000">
    <property type="entry name" value="Glycogen Phosphorylase B"/>
    <property type="match status" value="1"/>
</dbReference>
<feature type="domain" description="3-deoxy-D-manno-octulosonic-acid transferase N-terminal" evidence="9">
    <location>
        <begin position="10"/>
        <end position="149"/>
    </location>
</feature>
<name>U3AP45_9RHOB</name>
<evidence type="ECO:0000256" key="2">
    <source>
        <dbReference type="ARBA" id="ARBA00004713"/>
    </source>
</evidence>
<comment type="caution">
    <text evidence="10">The sequence shown here is derived from an EMBL/GenBank/DDBJ whole genome shotgun (WGS) entry which is preliminary data.</text>
</comment>
<keyword evidence="8" id="KW-1003">Cell membrane</keyword>
<sequence>MHCPDPERSRAAMALARRLEEEREPVTLLLTAAARQRDAPRNMLQWPPFLDSRAATQEFLGRWRPDLLMWIRGPVQPSLLSETARAGIPALLVDAEAETAMLAGGGWRPGARRAAFEVFNRVMAIDGTAAARLRRIGVAPDRIEITGRLDDSRPLPGCHERDRADLAHAIGPRPVWLVAGAVEDELTAIAIAQRQASKRAHRLLLILAPASETAAPRIARSLREQGFIVAERGEGAEPDEATEIYVADGPGEIGLWYRLAPMTMMGGTLSGLPCRDPMEPAALGSAVLHGPQQARYADGYARLTAAAACRGVRGPADLGFAVEALLSPDRAALLARAAWGVATAGAEATNRAIDLIHTALERVA</sequence>
<dbReference type="AlphaFoldDB" id="U3AP45"/>
<evidence type="ECO:0000256" key="7">
    <source>
        <dbReference type="ARBA" id="ARBA00049183"/>
    </source>
</evidence>
<keyword evidence="11" id="KW-1185">Reference proteome</keyword>
<dbReference type="InterPro" id="IPR038107">
    <property type="entry name" value="Glycos_transf_N_sf"/>
</dbReference>
<accession>U3AP45</accession>
<gene>
    <name evidence="10" type="ORF">MBELCI_2560</name>
</gene>
<dbReference type="GO" id="GO:0043842">
    <property type="term" value="F:Kdo transferase activity"/>
    <property type="evidence" value="ECO:0007669"/>
    <property type="project" value="UniProtKB-EC"/>
</dbReference>
<comment type="subcellular location">
    <subcellularLocation>
        <location evidence="8">Cell membrane</location>
    </subcellularLocation>
</comment>
<dbReference type="PANTHER" id="PTHR42755:SF1">
    <property type="entry name" value="3-DEOXY-D-MANNO-OCTULOSONIC ACID TRANSFERASE, MITOCHONDRIAL-RELATED"/>
    <property type="match status" value="1"/>
</dbReference>
<dbReference type="Pfam" id="PF04413">
    <property type="entry name" value="Glycos_transf_N"/>
    <property type="match status" value="1"/>
</dbReference>
<comment type="function">
    <text evidence="1 8">Involved in lipopolysaccharide (LPS) biosynthesis. Catalyzes the transfer of 3-deoxy-D-manno-octulosonate (Kdo) residue(s) from CMP-Kdo to lipid IV(A), the tetraacyldisaccharide-1,4'-bisphosphate precursor of lipid A.</text>
</comment>